<feature type="compositionally biased region" description="Low complexity" evidence="1">
    <location>
        <begin position="138"/>
        <end position="155"/>
    </location>
</feature>
<dbReference type="InParanoid" id="A0A165T1N9"/>
<name>A0A165T1N9_9AGAM</name>
<dbReference type="AlphaFoldDB" id="A0A165T1N9"/>
<keyword evidence="3" id="KW-1185">Reference proteome</keyword>
<evidence type="ECO:0000313" key="3">
    <source>
        <dbReference type="Proteomes" id="UP000076761"/>
    </source>
</evidence>
<dbReference type="EMBL" id="KV425568">
    <property type="protein sequence ID" value="KZT26003.1"/>
    <property type="molecule type" value="Genomic_DNA"/>
</dbReference>
<sequence>MTSSPSMGPMSALLDHAGNRLRAITERTENASRPTLHLITQHSDALRWSAHIEHARAATETCTLPPPGRRAGDLIAFFEGCGHARMTSAPAGPRSTSLYFPNTTRLGKALSYSSGTGFGYSTAGYTSRPSLPSLLRRPFSVSSPSRGPFSMSSLLSPPPMSLSSDSRVLPPSSDSRTAGCTNSNMCTLTPTTPTNTFTGTNTCMNTLTSTNTNTGTYTTTTPPPTSSLRHPQTSPCSLLTSVRNLVAAWKERTPREGLFSVRRRAERGQAQLREWAYKSVRGEGERETICTGRGEQSESALLPPPCDIAELCIHARGSQEVSASFSRWFG</sequence>
<organism evidence="2 3">
    <name type="scientific">Neolentinus lepideus HHB14362 ss-1</name>
    <dbReference type="NCBI Taxonomy" id="1314782"/>
    <lineage>
        <taxon>Eukaryota</taxon>
        <taxon>Fungi</taxon>
        <taxon>Dikarya</taxon>
        <taxon>Basidiomycota</taxon>
        <taxon>Agaricomycotina</taxon>
        <taxon>Agaricomycetes</taxon>
        <taxon>Gloeophyllales</taxon>
        <taxon>Gloeophyllaceae</taxon>
        <taxon>Neolentinus</taxon>
    </lineage>
</organism>
<accession>A0A165T1N9</accession>
<evidence type="ECO:0000313" key="2">
    <source>
        <dbReference type="EMBL" id="KZT26003.1"/>
    </source>
</evidence>
<protein>
    <submittedName>
        <fullName evidence="2">Uncharacterized protein</fullName>
    </submittedName>
</protein>
<evidence type="ECO:0000256" key="1">
    <source>
        <dbReference type="SAM" id="MobiDB-lite"/>
    </source>
</evidence>
<reference evidence="2 3" key="1">
    <citation type="journal article" date="2016" name="Mol. Biol. Evol.">
        <title>Comparative Genomics of Early-Diverging Mushroom-Forming Fungi Provides Insights into the Origins of Lignocellulose Decay Capabilities.</title>
        <authorList>
            <person name="Nagy L.G."/>
            <person name="Riley R."/>
            <person name="Tritt A."/>
            <person name="Adam C."/>
            <person name="Daum C."/>
            <person name="Floudas D."/>
            <person name="Sun H."/>
            <person name="Yadav J.S."/>
            <person name="Pangilinan J."/>
            <person name="Larsson K.H."/>
            <person name="Matsuura K."/>
            <person name="Barry K."/>
            <person name="Labutti K."/>
            <person name="Kuo R."/>
            <person name="Ohm R.A."/>
            <person name="Bhattacharya S.S."/>
            <person name="Shirouzu T."/>
            <person name="Yoshinaga Y."/>
            <person name="Martin F.M."/>
            <person name="Grigoriev I.V."/>
            <person name="Hibbett D.S."/>
        </authorList>
    </citation>
    <scope>NUCLEOTIDE SEQUENCE [LARGE SCALE GENOMIC DNA]</scope>
    <source>
        <strain evidence="2 3">HHB14362 ss-1</strain>
    </source>
</reference>
<dbReference type="OrthoDB" id="2507336at2759"/>
<proteinExistence type="predicted"/>
<gene>
    <name evidence="2" type="ORF">NEOLEDRAFT_1177827</name>
</gene>
<feature type="region of interest" description="Disordered" evidence="1">
    <location>
        <begin position="214"/>
        <end position="234"/>
    </location>
</feature>
<feature type="region of interest" description="Disordered" evidence="1">
    <location>
        <begin position="138"/>
        <end position="178"/>
    </location>
</feature>
<dbReference type="STRING" id="1314782.A0A165T1N9"/>
<dbReference type="Proteomes" id="UP000076761">
    <property type="component" value="Unassembled WGS sequence"/>
</dbReference>